<comment type="caution">
    <text evidence="3">The sequence shown here is derived from an EMBL/GenBank/DDBJ whole genome shotgun (WGS) entry which is preliminary data.</text>
</comment>
<gene>
    <name evidence="3" type="primary">batB</name>
    <name evidence="3" type="ORF">ACD_49C00056G0006</name>
</gene>
<feature type="domain" description="VWFA" evidence="2">
    <location>
        <begin position="51"/>
        <end position="161"/>
    </location>
</feature>
<reference evidence="3" key="1">
    <citation type="journal article" date="2012" name="Science">
        <title>Fermentation, hydrogen, and sulfur metabolism in multiple uncultivated bacterial phyla.</title>
        <authorList>
            <person name="Wrighton K.C."/>
            <person name="Thomas B.C."/>
            <person name="Sharon I."/>
            <person name="Miller C.S."/>
            <person name="Castelle C.J."/>
            <person name="VerBerkmoes N.C."/>
            <person name="Wilkins M.J."/>
            <person name="Hettich R.L."/>
            <person name="Lipton M.S."/>
            <person name="Williams K.H."/>
            <person name="Long P.E."/>
            <person name="Banfield J.F."/>
        </authorList>
    </citation>
    <scope>NUCLEOTIDE SEQUENCE [LARGE SCALE GENOMIC DNA]</scope>
</reference>
<evidence type="ECO:0000256" key="1">
    <source>
        <dbReference type="SAM" id="Phobius"/>
    </source>
</evidence>
<evidence type="ECO:0000313" key="3">
    <source>
        <dbReference type="EMBL" id="EKD66251.1"/>
    </source>
</evidence>
<dbReference type="AlphaFoldDB" id="K2AX22"/>
<accession>K2AX22</accession>
<name>K2AX22_9BACT</name>
<dbReference type="EMBL" id="AMFJ01021642">
    <property type="protein sequence ID" value="EKD66251.1"/>
    <property type="molecule type" value="Genomic_DNA"/>
</dbReference>
<feature type="transmembrane region" description="Helical" evidence="1">
    <location>
        <begin position="20"/>
        <end position="39"/>
    </location>
</feature>
<keyword evidence="1" id="KW-0472">Membrane</keyword>
<protein>
    <submittedName>
        <fullName evidence="3">von Willebrand factor (VWA) type A protein</fullName>
    </submittedName>
</protein>
<keyword evidence="1" id="KW-1133">Transmembrane helix</keyword>
<proteinExistence type="predicted"/>
<keyword evidence="1" id="KW-0812">Transmembrane</keyword>
<dbReference type="InterPro" id="IPR002035">
    <property type="entry name" value="VWF_A"/>
</dbReference>
<organism evidence="3">
    <name type="scientific">uncultured bacterium</name>
    <name type="common">gcode 4</name>
    <dbReference type="NCBI Taxonomy" id="1234023"/>
    <lineage>
        <taxon>Bacteria</taxon>
        <taxon>environmental samples</taxon>
    </lineage>
</organism>
<dbReference type="Pfam" id="PF13519">
    <property type="entry name" value="VWA_2"/>
    <property type="match status" value="1"/>
</dbReference>
<dbReference type="SUPFAM" id="SSF53300">
    <property type="entry name" value="vWA-like"/>
    <property type="match status" value="1"/>
</dbReference>
<dbReference type="InterPro" id="IPR036465">
    <property type="entry name" value="vWFA_dom_sf"/>
</dbReference>
<sequence length="295" mass="34592">MKDNSRNYILNKTKNILKNILFWLGFLALAMSLFNIQIFESKSETVSWNDIIFILDTSTSMNVEDISYNSNKISRLNFGKVLIKNLISSNPNNSYWLIAFAGKANIISPITTEFNTFINFLDNLNSKTISSPWTNFLEALKLWIWTVWKNSIKNFVVMSDGWETEDKIDRLGIKSLINSRKIKIFSVWVWTKEWGKIPIWTDFFWNDVYKSYNDQFVISKLYEKNLVDIKDLWAGKYIKASAVDSLNNVKSDFINSVNVKKINKDNESQRYLVIISGVLLLIWYLIPNKERKWIN</sequence>
<evidence type="ECO:0000259" key="2">
    <source>
        <dbReference type="Pfam" id="PF13519"/>
    </source>
</evidence>
<dbReference type="Gene3D" id="3.40.50.410">
    <property type="entry name" value="von Willebrand factor, type A domain"/>
    <property type="match status" value="1"/>
</dbReference>
<feature type="transmembrane region" description="Helical" evidence="1">
    <location>
        <begin position="268"/>
        <end position="286"/>
    </location>
</feature>